<dbReference type="STRING" id="71139.A0A059BQ32"/>
<dbReference type="OMA" id="EMARIWM"/>
<dbReference type="eggNOG" id="ENOG502RYA3">
    <property type="taxonomic scope" value="Eukaryota"/>
</dbReference>
<gene>
    <name evidence="2" type="ORF">EUGRSUZ_F01662</name>
</gene>
<organism evidence="2">
    <name type="scientific">Eucalyptus grandis</name>
    <name type="common">Flooded gum</name>
    <dbReference type="NCBI Taxonomy" id="71139"/>
    <lineage>
        <taxon>Eukaryota</taxon>
        <taxon>Viridiplantae</taxon>
        <taxon>Streptophyta</taxon>
        <taxon>Embryophyta</taxon>
        <taxon>Tracheophyta</taxon>
        <taxon>Spermatophyta</taxon>
        <taxon>Magnoliopsida</taxon>
        <taxon>eudicotyledons</taxon>
        <taxon>Gunneridae</taxon>
        <taxon>Pentapetalae</taxon>
        <taxon>rosids</taxon>
        <taxon>malvids</taxon>
        <taxon>Myrtales</taxon>
        <taxon>Myrtaceae</taxon>
        <taxon>Myrtoideae</taxon>
        <taxon>Eucalypteae</taxon>
        <taxon>Eucalyptus</taxon>
    </lineage>
</organism>
<name>A0A059BQ32_EUCGR</name>
<reference evidence="2" key="1">
    <citation type="submission" date="2013-07" db="EMBL/GenBank/DDBJ databases">
        <title>The genome of Eucalyptus grandis.</title>
        <authorList>
            <person name="Schmutz J."/>
            <person name="Hayes R."/>
            <person name="Myburg A."/>
            <person name="Tuskan G."/>
            <person name="Grattapaglia D."/>
            <person name="Rokhsar D.S."/>
        </authorList>
    </citation>
    <scope>NUCLEOTIDE SEQUENCE</scope>
    <source>
        <tissue evidence="2">Leaf extractions</tissue>
    </source>
</reference>
<feature type="compositionally biased region" description="Acidic residues" evidence="1">
    <location>
        <begin position="291"/>
        <end position="301"/>
    </location>
</feature>
<feature type="region of interest" description="Disordered" evidence="1">
    <location>
        <begin position="16"/>
        <end position="129"/>
    </location>
</feature>
<dbReference type="InParanoid" id="A0A059BQ32"/>
<dbReference type="KEGG" id="egr:104448848"/>
<feature type="region of interest" description="Disordered" evidence="1">
    <location>
        <begin position="223"/>
        <end position="313"/>
    </location>
</feature>
<dbReference type="PANTHER" id="PTHR33828">
    <property type="entry name" value="OS05G0596200 PROTEIN"/>
    <property type="match status" value="1"/>
</dbReference>
<dbReference type="Gramene" id="KCW67966">
    <property type="protein sequence ID" value="KCW67966"/>
    <property type="gene ID" value="EUGRSUZ_F01662"/>
</dbReference>
<protein>
    <submittedName>
        <fullName evidence="2">Uncharacterized protein</fullName>
    </submittedName>
</protein>
<dbReference type="EMBL" id="KK198758">
    <property type="protein sequence ID" value="KCW67966.1"/>
    <property type="molecule type" value="Genomic_DNA"/>
</dbReference>
<evidence type="ECO:0000313" key="2">
    <source>
        <dbReference type="EMBL" id="KCW67966.1"/>
    </source>
</evidence>
<accession>A0A059BQ32</accession>
<evidence type="ECO:0000256" key="1">
    <source>
        <dbReference type="SAM" id="MobiDB-lite"/>
    </source>
</evidence>
<dbReference type="AlphaFoldDB" id="A0A059BQ32"/>
<dbReference type="PANTHER" id="PTHR33828:SF2">
    <property type="entry name" value="NUCLEOLIN"/>
    <property type="match status" value="1"/>
</dbReference>
<feature type="region of interest" description="Disordered" evidence="1">
    <location>
        <begin position="168"/>
        <end position="190"/>
    </location>
</feature>
<feature type="compositionally biased region" description="Polar residues" evidence="1">
    <location>
        <begin position="247"/>
        <end position="257"/>
    </location>
</feature>
<proteinExistence type="predicted"/>
<dbReference type="OrthoDB" id="361835at2759"/>
<sequence>MPSEDAKAAATVAAAAQLARDEDEDGMSLGSMLKDRKSRALNAAPASSSKPRPKAAGGYSGDGPDKKKGVSGPGFRAVKLKKEEKVEEDDDDDDKPISRKLSSLKREEKVKEEDDDDDDKPITRKLANVKVDKEVNVKKKVKQEDVKTVKVEVKRKRSVVVSKVETGKKREKKVYDLPGQKRDPPEERDPLRIFYESLHKQVPRSEMAQFWMMESGLLPKDEAKKVFEKKQRKGQAPKHSSPAKSAISVQRSSQTMSIKKKDLSSSVSSKKKTTVVKVLSKQPKKPKDEDSSCGEDSDDDFVISKTKRQRTGN</sequence>